<dbReference type="InterPro" id="IPR002035">
    <property type="entry name" value="VWF_A"/>
</dbReference>
<dbReference type="AlphaFoldDB" id="X1BGQ9"/>
<gene>
    <name evidence="7" type="ORF">S01H4_46830</name>
</gene>
<keyword evidence="2 5" id="KW-0812">Transmembrane</keyword>
<feature type="transmembrane region" description="Helical" evidence="5">
    <location>
        <begin position="20"/>
        <end position="40"/>
    </location>
</feature>
<dbReference type="PANTHER" id="PTHR22550">
    <property type="entry name" value="SPORE GERMINATION PROTEIN"/>
    <property type="match status" value="1"/>
</dbReference>
<sequence>MTLSGFENLDEKVGSSRIWLRHLLFLLRLAVVSLIIVVLARPQSSNKWEQITTEGIDIVMCMDVSGSMRAMDFRPNRLEASKDVGIEFVNARENDRFGLVVFAGESFTQCPMTTDRGVVVNFLKDIDFGVIEDGTAIGMGLATAVNRIKDSKAKSKVVILLTDGVNNRGDVGPVTAAEIAASFGIRVYTIGVGTRGTAPVPVQDAFGRTITRSMPVEIDEEVLQKIAATTDGTYFRATDNHKLREIYQQIDELEKTRMDVKQFSNKK</sequence>
<dbReference type="Pfam" id="PF00092">
    <property type="entry name" value="VWA"/>
    <property type="match status" value="1"/>
</dbReference>
<evidence type="ECO:0000256" key="2">
    <source>
        <dbReference type="ARBA" id="ARBA00022692"/>
    </source>
</evidence>
<dbReference type="EMBL" id="BART01026215">
    <property type="protein sequence ID" value="GAG94200.1"/>
    <property type="molecule type" value="Genomic_DNA"/>
</dbReference>
<dbReference type="SUPFAM" id="SSF53300">
    <property type="entry name" value="vWA-like"/>
    <property type="match status" value="1"/>
</dbReference>
<dbReference type="Gene3D" id="3.40.50.410">
    <property type="entry name" value="von Willebrand factor, type A domain"/>
    <property type="match status" value="1"/>
</dbReference>
<organism evidence="7">
    <name type="scientific">marine sediment metagenome</name>
    <dbReference type="NCBI Taxonomy" id="412755"/>
    <lineage>
        <taxon>unclassified sequences</taxon>
        <taxon>metagenomes</taxon>
        <taxon>ecological metagenomes</taxon>
    </lineage>
</organism>
<dbReference type="InterPro" id="IPR036465">
    <property type="entry name" value="vWFA_dom_sf"/>
</dbReference>
<evidence type="ECO:0000313" key="7">
    <source>
        <dbReference type="EMBL" id="GAG94200.1"/>
    </source>
</evidence>
<evidence type="ECO:0000256" key="1">
    <source>
        <dbReference type="ARBA" id="ARBA00022475"/>
    </source>
</evidence>
<dbReference type="PANTHER" id="PTHR22550:SF5">
    <property type="entry name" value="LEUCINE ZIPPER PROTEIN 4"/>
    <property type="match status" value="1"/>
</dbReference>
<dbReference type="PROSITE" id="PS50234">
    <property type="entry name" value="VWFA"/>
    <property type="match status" value="1"/>
</dbReference>
<evidence type="ECO:0000256" key="3">
    <source>
        <dbReference type="ARBA" id="ARBA00022989"/>
    </source>
</evidence>
<dbReference type="SMART" id="SM00327">
    <property type="entry name" value="VWA"/>
    <property type="match status" value="1"/>
</dbReference>
<accession>X1BGQ9</accession>
<comment type="caution">
    <text evidence="7">The sequence shown here is derived from an EMBL/GenBank/DDBJ whole genome shotgun (WGS) entry which is preliminary data.</text>
</comment>
<proteinExistence type="predicted"/>
<name>X1BGQ9_9ZZZZ</name>
<evidence type="ECO:0000259" key="6">
    <source>
        <dbReference type="PROSITE" id="PS50234"/>
    </source>
</evidence>
<protein>
    <recommendedName>
        <fullName evidence="6">VWFA domain-containing protein</fullName>
    </recommendedName>
</protein>
<keyword evidence="4 5" id="KW-0472">Membrane</keyword>
<evidence type="ECO:0000256" key="5">
    <source>
        <dbReference type="SAM" id="Phobius"/>
    </source>
</evidence>
<reference evidence="7" key="1">
    <citation type="journal article" date="2014" name="Front. Microbiol.">
        <title>High frequency of phylogenetically diverse reductive dehalogenase-homologous genes in deep subseafloor sedimentary metagenomes.</title>
        <authorList>
            <person name="Kawai M."/>
            <person name="Futagami T."/>
            <person name="Toyoda A."/>
            <person name="Takaki Y."/>
            <person name="Nishi S."/>
            <person name="Hori S."/>
            <person name="Arai W."/>
            <person name="Tsubouchi T."/>
            <person name="Morono Y."/>
            <person name="Uchiyama I."/>
            <person name="Ito T."/>
            <person name="Fujiyama A."/>
            <person name="Inagaki F."/>
            <person name="Takami H."/>
        </authorList>
    </citation>
    <scope>NUCLEOTIDE SEQUENCE</scope>
    <source>
        <strain evidence="7">Expedition CK06-06</strain>
    </source>
</reference>
<dbReference type="InterPro" id="IPR033881">
    <property type="entry name" value="vWA_BatA_type"/>
</dbReference>
<feature type="non-terminal residue" evidence="7">
    <location>
        <position position="267"/>
    </location>
</feature>
<dbReference type="CDD" id="cd01467">
    <property type="entry name" value="vWA_BatA_type"/>
    <property type="match status" value="1"/>
</dbReference>
<keyword evidence="1" id="KW-1003">Cell membrane</keyword>
<evidence type="ECO:0000256" key="4">
    <source>
        <dbReference type="ARBA" id="ARBA00023136"/>
    </source>
</evidence>
<dbReference type="InterPro" id="IPR050768">
    <property type="entry name" value="UPF0353/GerABKA_families"/>
</dbReference>
<feature type="domain" description="VWFA" evidence="6">
    <location>
        <begin position="57"/>
        <end position="250"/>
    </location>
</feature>
<keyword evidence="3 5" id="KW-1133">Transmembrane helix</keyword>